<organism evidence="3 4">
    <name type="scientific">Dorea acetigenes</name>
    <dbReference type="NCBI Taxonomy" id="2981787"/>
    <lineage>
        <taxon>Bacteria</taxon>
        <taxon>Bacillati</taxon>
        <taxon>Bacillota</taxon>
        <taxon>Clostridia</taxon>
        <taxon>Lachnospirales</taxon>
        <taxon>Lachnospiraceae</taxon>
        <taxon>Dorea</taxon>
    </lineage>
</organism>
<protein>
    <submittedName>
        <fullName evidence="3">WecB/TagA/CpsF family glycosyltransferase</fullName>
        <ecNumber evidence="3">2.4.1.-</ecNumber>
    </submittedName>
</protein>
<keyword evidence="4" id="KW-1185">Reference proteome</keyword>
<dbReference type="Pfam" id="PF03808">
    <property type="entry name" value="Glyco_tran_WecG"/>
    <property type="match status" value="1"/>
</dbReference>
<dbReference type="EC" id="2.4.1.-" evidence="3"/>
<dbReference type="PANTHER" id="PTHR34136">
    <property type="match status" value="1"/>
</dbReference>
<proteinExistence type="predicted"/>
<name>A0ABT2RPR0_9FIRM</name>
<dbReference type="PANTHER" id="PTHR34136:SF1">
    <property type="entry name" value="UDP-N-ACETYL-D-MANNOSAMINURONIC ACID TRANSFERASE"/>
    <property type="match status" value="1"/>
</dbReference>
<dbReference type="InterPro" id="IPR004629">
    <property type="entry name" value="WecG_TagA_CpsF"/>
</dbReference>
<dbReference type="EMBL" id="JAOQJU010000018">
    <property type="protein sequence ID" value="MCU6687358.1"/>
    <property type="molecule type" value="Genomic_DNA"/>
</dbReference>
<dbReference type="Proteomes" id="UP001652431">
    <property type="component" value="Unassembled WGS sequence"/>
</dbReference>
<evidence type="ECO:0000256" key="2">
    <source>
        <dbReference type="ARBA" id="ARBA00022679"/>
    </source>
</evidence>
<evidence type="ECO:0000313" key="3">
    <source>
        <dbReference type="EMBL" id="MCU6687358.1"/>
    </source>
</evidence>
<dbReference type="RefSeq" id="WP_158371013.1">
    <property type="nucleotide sequence ID" value="NZ_JAOQJU010000018.1"/>
</dbReference>
<gene>
    <name evidence="3" type="ORF">OCV99_12590</name>
</gene>
<dbReference type="GO" id="GO:0016757">
    <property type="term" value="F:glycosyltransferase activity"/>
    <property type="evidence" value="ECO:0007669"/>
    <property type="project" value="UniProtKB-KW"/>
</dbReference>
<evidence type="ECO:0000313" key="4">
    <source>
        <dbReference type="Proteomes" id="UP001652431"/>
    </source>
</evidence>
<keyword evidence="2 3" id="KW-0808">Transferase</keyword>
<sequence length="223" mass="25923">MNEKISVLDVAINGYTAKKAMKETVDYMHTEPLNIIEMVTVDTLMYAKEEPELRESMSQLDMVLPGEKEILEGAGITDRRRLQEVEEQTYLRMFFRYLHKNHCRVFLLVETDEEAQAFYKFLNESYAGIQITGMAKVSAEDKGDELVVNAVNGDEVDCVIAALSAPIREEFAENNKHLLNARVWLGVGKMLKMTRQDGSRKMRFVRFMTHRFFKREIQKNRKE</sequence>
<keyword evidence="1 3" id="KW-0328">Glycosyltransferase</keyword>
<evidence type="ECO:0000256" key="1">
    <source>
        <dbReference type="ARBA" id="ARBA00022676"/>
    </source>
</evidence>
<accession>A0ABT2RPR0</accession>
<comment type="caution">
    <text evidence="3">The sequence shown here is derived from an EMBL/GenBank/DDBJ whole genome shotgun (WGS) entry which is preliminary data.</text>
</comment>
<reference evidence="3 4" key="1">
    <citation type="journal article" date="2021" name="ISME Commun">
        <title>Automated analysis of genomic sequences facilitates high-throughput and comprehensive description of bacteria.</title>
        <authorList>
            <person name="Hitch T.C.A."/>
        </authorList>
    </citation>
    <scope>NUCLEOTIDE SEQUENCE [LARGE SCALE GENOMIC DNA]</scope>
    <source>
        <strain evidence="3 4">Sanger_03</strain>
    </source>
</reference>